<organism evidence="1 2">
    <name type="scientific">Clonorchis sinensis</name>
    <name type="common">Chinese liver fluke</name>
    <dbReference type="NCBI Taxonomy" id="79923"/>
    <lineage>
        <taxon>Eukaryota</taxon>
        <taxon>Metazoa</taxon>
        <taxon>Spiralia</taxon>
        <taxon>Lophotrochozoa</taxon>
        <taxon>Platyhelminthes</taxon>
        <taxon>Trematoda</taxon>
        <taxon>Digenea</taxon>
        <taxon>Opisthorchiida</taxon>
        <taxon>Opisthorchiata</taxon>
        <taxon>Opisthorchiidae</taxon>
        <taxon>Clonorchis</taxon>
    </lineage>
</organism>
<gene>
    <name evidence="1" type="ORF">CSKR_202407</name>
</gene>
<protein>
    <submittedName>
        <fullName evidence="1">Uncharacterized protein</fullName>
    </submittedName>
</protein>
<reference evidence="1 2" key="2">
    <citation type="journal article" date="2021" name="Genomics">
        <title>High-quality reference genome for Clonorchis sinensis.</title>
        <authorList>
            <person name="Young N.D."/>
            <person name="Stroehlein A.J."/>
            <person name="Kinkar L."/>
            <person name="Wang T."/>
            <person name="Sohn W.M."/>
            <person name="Chang B.C.H."/>
            <person name="Kaur P."/>
            <person name="Weisz D."/>
            <person name="Dudchenko O."/>
            <person name="Aiden E.L."/>
            <person name="Korhonen P.K."/>
            <person name="Gasser R.B."/>
        </authorList>
    </citation>
    <scope>NUCLEOTIDE SEQUENCE [LARGE SCALE GENOMIC DNA]</scope>
    <source>
        <strain evidence="1">Cs-k2</strain>
    </source>
</reference>
<dbReference type="EMBL" id="NIRI02000013">
    <property type="protein sequence ID" value="KAG5453134.1"/>
    <property type="molecule type" value="Genomic_DNA"/>
</dbReference>
<proteinExistence type="predicted"/>
<evidence type="ECO:0000313" key="2">
    <source>
        <dbReference type="Proteomes" id="UP000286415"/>
    </source>
</evidence>
<sequence>MRHTTCNYSFDWILVTELLENLPNGWPRNCAANGLQRISGPNTSLADVHPWPASFLELFVYQITGELIIL</sequence>
<evidence type="ECO:0000313" key="1">
    <source>
        <dbReference type="EMBL" id="KAG5453134.1"/>
    </source>
</evidence>
<reference evidence="1 2" key="1">
    <citation type="journal article" date="2018" name="Biotechnol. Adv.">
        <title>Improved genomic resources and new bioinformatic workflow for the carcinogenic parasite Clonorchis sinensis: Biotechnological implications.</title>
        <authorList>
            <person name="Wang D."/>
            <person name="Korhonen P.K."/>
            <person name="Gasser R.B."/>
            <person name="Young N.D."/>
        </authorList>
    </citation>
    <scope>NUCLEOTIDE SEQUENCE [LARGE SCALE GENOMIC DNA]</scope>
    <source>
        <strain evidence="1">Cs-k2</strain>
    </source>
</reference>
<dbReference type="Proteomes" id="UP000286415">
    <property type="component" value="Unassembled WGS sequence"/>
</dbReference>
<name>A0A8T1MUS2_CLOSI</name>
<comment type="caution">
    <text evidence="1">The sequence shown here is derived from an EMBL/GenBank/DDBJ whole genome shotgun (WGS) entry which is preliminary data.</text>
</comment>
<accession>A0A8T1MUS2</accession>
<keyword evidence="2" id="KW-1185">Reference proteome</keyword>
<dbReference type="AlphaFoldDB" id="A0A8T1MUS2"/>